<name>A0A6I6JMJ6_9BACT</name>
<dbReference type="Proteomes" id="UP000428260">
    <property type="component" value="Chromosome"/>
</dbReference>
<gene>
    <name evidence="1" type="ORF">GM418_10890</name>
</gene>
<sequence length="90" mass="10136">MTRDIINDMSREEKISLLKGLAEGTVEMIGGEPFDMGPDSFAGIVMKDGKEYIGTDYNAELPPDFWDRFQGSSILIPDNGRYEWSGTKRQ</sequence>
<dbReference type="AlphaFoldDB" id="A0A6I6JMJ6"/>
<dbReference type="RefSeq" id="WP_158865962.1">
    <property type="nucleotide sequence ID" value="NZ_CP046401.1"/>
</dbReference>
<keyword evidence="2" id="KW-1185">Reference proteome</keyword>
<evidence type="ECO:0000313" key="2">
    <source>
        <dbReference type="Proteomes" id="UP000428260"/>
    </source>
</evidence>
<proteinExistence type="predicted"/>
<dbReference type="EMBL" id="CP046401">
    <property type="protein sequence ID" value="QGY44146.1"/>
    <property type="molecule type" value="Genomic_DNA"/>
</dbReference>
<accession>A0A6I6JMJ6</accession>
<evidence type="ECO:0000313" key="1">
    <source>
        <dbReference type="EMBL" id="QGY44146.1"/>
    </source>
</evidence>
<organism evidence="1 2">
    <name type="scientific">Maribellus comscasis</name>
    <dbReference type="NCBI Taxonomy" id="2681766"/>
    <lineage>
        <taxon>Bacteria</taxon>
        <taxon>Pseudomonadati</taxon>
        <taxon>Bacteroidota</taxon>
        <taxon>Bacteroidia</taxon>
        <taxon>Marinilabiliales</taxon>
        <taxon>Prolixibacteraceae</taxon>
        <taxon>Maribellus</taxon>
    </lineage>
</organism>
<reference evidence="1 2" key="1">
    <citation type="submission" date="2019-11" db="EMBL/GenBank/DDBJ databases">
        <authorList>
            <person name="Zheng R.K."/>
            <person name="Sun C.M."/>
        </authorList>
    </citation>
    <scope>NUCLEOTIDE SEQUENCE [LARGE SCALE GENOMIC DNA]</scope>
    <source>
        <strain evidence="1 2">WC007</strain>
    </source>
</reference>
<protein>
    <submittedName>
        <fullName evidence="1">Uncharacterized protein</fullName>
    </submittedName>
</protein>
<dbReference type="KEGG" id="mcos:GM418_10890"/>